<dbReference type="EMBL" id="WIUZ02000005">
    <property type="protein sequence ID" value="KAF9786945.1"/>
    <property type="molecule type" value="Genomic_DNA"/>
</dbReference>
<accession>A0A9P6L898</accession>
<dbReference type="InterPro" id="IPR038718">
    <property type="entry name" value="SNF2-like_sf"/>
</dbReference>
<evidence type="ECO:0000259" key="5">
    <source>
        <dbReference type="PROSITE" id="PS51192"/>
    </source>
</evidence>
<reference evidence="7" key="1">
    <citation type="journal article" date="2020" name="Nat. Commun.">
        <title>Large-scale genome sequencing of mycorrhizal fungi provides insights into the early evolution of symbiotic traits.</title>
        <authorList>
            <person name="Miyauchi S."/>
            <person name="Kiss E."/>
            <person name="Kuo A."/>
            <person name="Drula E."/>
            <person name="Kohler A."/>
            <person name="Sanchez-Garcia M."/>
            <person name="Morin E."/>
            <person name="Andreopoulos B."/>
            <person name="Barry K.W."/>
            <person name="Bonito G."/>
            <person name="Buee M."/>
            <person name="Carver A."/>
            <person name="Chen C."/>
            <person name="Cichocki N."/>
            <person name="Clum A."/>
            <person name="Culley D."/>
            <person name="Crous P.W."/>
            <person name="Fauchery L."/>
            <person name="Girlanda M."/>
            <person name="Hayes R.D."/>
            <person name="Keri Z."/>
            <person name="LaButti K."/>
            <person name="Lipzen A."/>
            <person name="Lombard V."/>
            <person name="Magnuson J."/>
            <person name="Maillard F."/>
            <person name="Murat C."/>
            <person name="Nolan M."/>
            <person name="Ohm R.A."/>
            <person name="Pangilinan J."/>
            <person name="Pereira M.F."/>
            <person name="Perotto S."/>
            <person name="Peter M."/>
            <person name="Pfister S."/>
            <person name="Riley R."/>
            <person name="Sitrit Y."/>
            <person name="Stielow J.B."/>
            <person name="Szollosi G."/>
            <person name="Zifcakova L."/>
            <person name="Stursova M."/>
            <person name="Spatafora J.W."/>
            <person name="Tedersoo L."/>
            <person name="Vaario L.M."/>
            <person name="Yamada A."/>
            <person name="Yan M."/>
            <person name="Wang P."/>
            <person name="Xu J."/>
            <person name="Bruns T."/>
            <person name="Baldrian P."/>
            <person name="Vilgalys R."/>
            <person name="Dunand C."/>
            <person name="Henrissat B."/>
            <person name="Grigoriev I.V."/>
            <person name="Hibbett D."/>
            <person name="Nagy L.G."/>
            <person name="Martin F.M."/>
        </authorList>
    </citation>
    <scope>NUCLEOTIDE SEQUENCE</scope>
    <source>
        <strain evidence="7">UH-Tt-Lm1</strain>
    </source>
</reference>
<dbReference type="Gene3D" id="3.40.50.10810">
    <property type="entry name" value="Tandem AAA-ATPase domain"/>
    <property type="match status" value="3"/>
</dbReference>
<evidence type="ECO:0000313" key="8">
    <source>
        <dbReference type="Proteomes" id="UP000736335"/>
    </source>
</evidence>
<keyword evidence="2" id="KW-0378">Hydrolase</keyword>
<dbReference type="InterPro" id="IPR049730">
    <property type="entry name" value="SNF2/RAD54-like_C"/>
</dbReference>
<dbReference type="SUPFAM" id="SSF52540">
    <property type="entry name" value="P-loop containing nucleoside triphosphate hydrolases"/>
    <property type="match status" value="2"/>
</dbReference>
<comment type="caution">
    <text evidence="7">The sequence shown here is derived from an EMBL/GenBank/DDBJ whole genome shotgun (WGS) entry which is preliminary data.</text>
</comment>
<feature type="domain" description="Helicase C-terminal" evidence="6">
    <location>
        <begin position="1130"/>
        <end position="1284"/>
    </location>
</feature>
<keyword evidence="3" id="KW-0067">ATP-binding</keyword>
<feature type="region of interest" description="Disordered" evidence="4">
    <location>
        <begin position="36"/>
        <end position="58"/>
    </location>
</feature>
<dbReference type="SMART" id="SM00490">
    <property type="entry name" value="HELICc"/>
    <property type="match status" value="1"/>
</dbReference>
<dbReference type="GO" id="GO:0005524">
    <property type="term" value="F:ATP binding"/>
    <property type="evidence" value="ECO:0007669"/>
    <property type="project" value="UniProtKB-KW"/>
</dbReference>
<dbReference type="InterPro" id="IPR001650">
    <property type="entry name" value="Helicase_C-like"/>
</dbReference>
<sequence length="1289" mass="141453">MTGYSASPIDLTLEDDGPGAISNAFYSRFESTPFSSGPLHHHPMRPTLKSEPSFGTTNSVSERMASMALQSPQPSHFFQHHPSDMHYAGVIPFDQPHTPPDPYRPPFAANNLLPLPFMNGAYPPLPQQPLQHPPLPYLTSTLPAMEPNPQPLNSAQNPAESAYRQVIDLTGGSPSPEPQVPSLPPDLPPKTPVCIGQLGATALVLYPVNYLNPGGEQPLVSEKEWAPVRLNYEHNPSKISGHDTIHIRTPTSKGTLGETLGGETFGVVEQKIASILGPMLGKGLIRLDAKVRKGLPNIPMLPLLLLVYTPKGNITVVSQYFQQHGLLLDHPTLPSDQIRLQTGHYLNPHNPPPGGFKLAGMIPGGRVGHPAQVAAGRWSTPVVAGKSVEVQRSQMDDLFKSLRSGDELSETEPPGEVGTSLYGHQKKALTFLLEREREVPGPDGNFSSLWQKRLNSLTNQISWVHLVTQREADAEPKESKGAILADDMGLGKTITCVSLIAATLRSAQEFGSRQPEKPSSPPKAPDDPCLSVSHFSGAVWGMPEVRTDQSSSSKSKGKAAKEQDKLSAEYTRACRIKTNSRATLIVCPLSTVSNWEDQFREHWKGEVTVVGGCGSTSKDTMTRTGDPNCNPLRVYVYHGNSRKPDPVFLADFDAVITTYATLASEYSKQTRSTDSGKCDQDEDGPYGSDDECVETDEYGNLIPRNKATKCGVKRKKAGANPIGGELTSPLQSVNWFRVVLDEAHCIKETNTVGSKASCDLFADRRLCLTGTPVQNKLDDIFALIKFLRVGPLDDKSTWMEFIGSPVKYGQALGIARLQTVMKCITLRRTKETRAQDGKKILALPPRKDELRLLQFNREEQEIYDKFFNESKAEFKELSHRNEVMKNYVGILQKILRLRQICDHFELVKKPKETPGADGSTQSYEEIAATIAKDGINASRASAVFTLLKEAGTTQCVECGSDLGGFQDGAPAESAMDLDPSCLPSAPKRGKKSKAASSRANTRPSSPTIPRIVLTRCQHLFCLECFRHSVFPGWPAVSPDVFRCCSVCQCSLGTADAVETSAEAISAETSRRKTVKKEKRVKGVIPEDVHYSTKVNALIGDLMKSSKVNPYSVNFDPTSVEVQLIEGDGNGLEENVVKTIVFSQWTSMLDKIEDALEVKGIKYDRLDGTMKRDERTRAMDALKHDPACEVLLVSLKAGGVGLNLTAAQRVYLVDPYWNPAVENQAVDRIHRLGQTKPVTTIKLIIENTIEARLLEVQRKKTELANMTFGTTNKAELMQRRMEELSQLFGS</sequence>
<dbReference type="GO" id="GO:0006281">
    <property type="term" value="P:DNA repair"/>
    <property type="evidence" value="ECO:0007669"/>
    <property type="project" value="TreeGrafter"/>
</dbReference>
<gene>
    <name evidence="7" type="ORF">BJ322DRAFT_1052851</name>
</gene>
<evidence type="ECO:0000256" key="2">
    <source>
        <dbReference type="ARBA" id="ARBA00022801"/>
    </source>
</evidence>
<dbReference type="Pfam" id="PF00176">
    <property type="entry name" value="SNF2-rel_dom"/>
    <property type="match status" value="1"/>
</dbReference>
<protein>
    <submittedName>
        <fullName evidence="7">SNF2 family DNA-dependent ATPase</fullName>
    </submittedName>
</protein>
<dbReference type="PROSITE" id="PS51192">
    <property type="entry name" value="HELICASE_ATP_BIND_1"/>
    <property type="match status" value="1"/>
</dbReference>
<evidence type="ECO:0000259" key="6">
    <source>
        <dbReference type="PROSITE" id="PS51194"/>
    </source>
</evidence>
<keyword evidence="8" id="KW-1185">Reference proteome</keyword>
<evidence type="ECO:0000313" key="7">
    <source>
        <dbReference type="EMBL" id="KAF9786945.1"/>
    </source>
</evidence>
<feature type="region of interest" description="Disordered" evidence="4">
    <location>
        <begin position="974"/>
        <end position="1005"/>
    </location>
</feature>
<dbReference type="CDD" id="cd18008">
    <property type="entry name" value="DEXDc_SHPRH-like"/>
    <property type="match status" value="1"/>
</dbReference>
<feature type="domain" description="Helicase ATP-binding" evidence="5">
    <location>
        <begin position="473"/>
        <end position="790"/>
    </location>
</feature>
<dbReference type="GO" id="GO:0005634">
    <property type="term" value="C:nucleus"/>
    <property type="evidence" value="ECO:0007669"/>
    <property type="project" value="TreeGrafter"/>
</dbReference>
<dbReference type="Gene3D" id="3.40.50.300">
    <property type="entry name" value="P-loop containing nucleotide triphosphate hydrolases"/>
    <property type="match status" value="1"/>
</dbReference>
<dbReference type="InterPro" id="IPR000330">
    <property type="entry name" value="SNF2_N"/>
</dbReference>
<dbReference type="PROSITE" id="PS51194">
    <property type="entry name" value="HELICASE_CTER"/>
    <property type="match status" value="1"/>
</dbReference>
<feature type="region of interest" description="Disordered" evidence="4">
    <location>
        <begin position="507"/>
        <end position="528"/>
    </location>
</feature>
<dbReference type="InterPro" id="IPR014001">
    <property type="entry name" value="Helicase_ATP-bd"/>
</dbReference>
<feature type="region of interest" description="Disordered" evidence="4">
    <location>
        <begin position="544"/>
        <end position="563"/>
    </location>
</feature>
<dbReference type="Proteomes" id="UP000736335">
    <property type="component" value="Unassembled WGS sequence"/>
</dbReference>
<dbReference type="InterPro" id="IPR027417">
    <property type="entry name" value="P-loop_NTPase"/>
</dbReference>
<keyword evidence="1" id="KW-0547">Nucleotide-binding</keyword>
<dbReference type="PANTHER" id="PTHR45626:SF52">
    <property type="entry name" value="SINGLE-STRANDED DNA-DEPENDENT ATPASE (EUROFUNG)"/>
    <property type="match status" value="1"/>
</dbReference>
<evidence type="ECO:0000256" key="1">
    <source>
        <dbReference type="ARBA" id="ARBA00022741"/>
    </source>
</evidence>
<dbReference type="SMART" id="SM00487">
    <property type="entry name" value="DEXDc"/>
    <property type="match status" value="1"/>
</dbReference>
<evidence type="ECO:0000256" key="4">
    <source>
        <dbReference type="SAM" id="MobiDB-lite"/>
    </source>
</evidence>
<dbReference type="InterPro" id="IPR050628">
    <property type="entry name" value="SNF2_RAD54_helicase_TF"/>
</dbReference>
<dbReference type="GO" id="GO:0016787">
    <property type="term" value="F:hydrolase activity"/>
    <property type="evidence" value="ECO:0007669"/>
    <property type="project" value="UniProtKB-KW"/>
</dbReference>
<dbReference type="CDD" id="cd18793">
    <property type="entry name" value="SF2_C_SNF"/>
    <property type="match status" value="1"/>
</dbReference>
<dbReference type="OrthoDB" id="448448at2759"/>
<name>A0A9P6L898_9AGAM</name>
<dbReference type="Pfam" id="PF00271">
    <property type="entry name" value="Helicase_C"/>
    <property type="match status" value="1"/>
</dbReference>
<reference evidence="7" key="2">
    <citation type="submission" date="2020-11" db="EMBL/GenBank/DDBJ databases">
        <authorList>
            <consortium name="DOE Joint Genome Institute"/>
            <person name="Kuo A."/>
            <person name="Miyauchi S."/>
            <person name="Kiss E."/>
            <person name="Drula E."/>
            <person name="Kohler A."/>
            <person name="Sanchez-Garcia M."/>
            <person name="Andreopoulos B."/>
            <person name="Barry K.W."/>
            <person name="Bonito G."/>
            <person name="Buee M."/>
            <person name="Carver A."/>
            <person name="Chen C."/>
            <person name="Cichocki N."/>
            <person name="Clum A."/>
            <person name="Culley D."/>
            <person name="Crous P.W."/>
            <person name="Fauchery L."/>
            <person name="Girlanda M."/>
            <person name="Hayes R."/>
            <person name="Keri Z."/>
            <person name="Labutti K."/>
            <person name="Lipzen A."/>
            <person name="Lombard V."/>
            <person name="Magnuson J."/>
            <person name="Maillard F."/>
            <person name="Morin E."/>
            <person name="Murat C."/>
            <person name="Nolan M."/>
            <person name="Ohm R."/>
            <person name="Pangilinan J."/>
            <person name="Pereira M."/>
            <person name="Perotto S."/>
            <person name="Peter M."/>
            <person name="Riley R."/>
            <person name="Sitrit Y."/>
            <person name="Stielow B."/>
            <person name="Szollosi G."/>
            <person name="Zifcakova L."/>
            <person name="Stursova M."/>
            <person name="Spatafora J.W."/>
            <person name="Tedersoo L."/>
            <person name="Vaario L.-M."/>
            <person name="Yamada A."/>
            <person name="Yan M."/>
            <person name="Wang P."/>
            <person name="Xu J."/>
            <person name="Bruns T."/>
            <person name="Baldrian P."/>
            <person name="Vilgalys R."/>
            <person name="Henrissat B."/>
            <person name="Grigoriev I.V."/>
            <person name="Hibbett D."/>
            <person name="Nagy L.G."/>
            <person name="Martin F.M."/>
        </authorList>
    </citation>
    <scope>NUCLEOTIDE SEQUENCE</scope>
    <source>
        <strain evidence="7">UH-Tt-Lm1</strain>
    </source>
</reference>
<proteinExistence type="predicted"/>
<evidence type="ECO:0000256" key="3">
    <source>
        <dbReference type="ARBA" id="ARBA00022840"/>
    </source>
</evidence>
<dbReference type="PANTHER" id="PTHR45626">
    <property type="entry name" value="TRANSCRIPTION TERMINATION FACTOR 2-RELATED"/>
    <property type="match status" value="1"/>
</dbReference>
<dbReference type="GO" id="GO:0008094">
    <property type="term" value="F:ATP-dependent activity, acting on DNA"/>
    <property type="evidence" value="ECO:0007669"/>
    <property type="project" value="TreeGrafter"/>
</dbReference>
<organism evidence="7 8">
    <name type="scientific">Thelephora terrestris</name>
    <dbReference type="NCBI Taxonomy" id="56493"/>
    <lineage>
        <taxon>Eukaryota</taxon>
        <taxon>Fungi</taxon>
        <taxon>Dikarya</taxon>
        <taxon>Basidiomycota</taxon>
        <taxon>Agaricomycotina</taxon>
        <taxon>Agaricomycetes</taxon>
        <taxon>Thelephorales</taxon>
        <taxon>Thelephoraceae</taxon>
        <taxon>Thelephora</taxon>
    </lineage>
</organism>